<keyword evidence="2" id="KW-1185">Reference proteome</keyword>
<gene>
    <name evidence="1" type="ORF">E0F88_07515</name>
</gene>
<comment type="caution">
    <text evidence="1">The sequence shown here is derived from an EMBL/GenBank/DDBJ whole genome shotgun (WGS) entry which is preliminary data.</text>
</comment>
<evidence type="ECO:0000313" key="2">
    <source>
        <dbReference type="Proteomes" id="UP000294850"/>
    </source>
</evidence>
<proteinExistence type="predicted"/>
<accession>A0A4R5DYW0</accession>
<dbReference type="EMBL" id="SMFL01000002">
    <property type="protein sequence ID" value="TDE17730.1"/>
    <property type="molecule type" value="Genomic_DNA"/>
</dbReference>
<organism evidence="1 2">
    <name type="scientific">Dyadobacter psychrotolerans</name>
    <dbReference type="NCBI Taxonomy" id="2541721"/>
    <lineage>
        <taxon>Bacteria</taxon>
        <taxon>Pseudomonadati</taxon>
        <taxon>Bacteroidota</taxon>
        <taxon>Cytophagia</taxon>
        <taxon>Cytophagales</taxon>
        <taxon>Spirosomataceae</taxon>
        <taxon>Dyadobacter</taxon>
    </lineage>
</organism>
<reference evidence="1 2" key="1">
    <citation type="submission" date="2019-03" db="EMBL/GenBank/DDBJ databases">
        <title>Dyadobacter AR-3-6 sp. nov., isolated from arctic soil.</title>
        <authorList>
            <person name="Chaudhary D.K."/>
        </authorList>
    </citation>
    <scope>NUCLEOTIDE SEQUENCE [LARGE SCALE GENOMIC DNA]</scope>
    <source>
        <strain evidence="1 2">AR-3-6</strain>
    </source>
</reference>
<evidence type="ECO:0000313" key="1">
    <source>
        <dbReference type="EMBL" id="TDE17730.1"/>
    </source>
</evidence>
<sequence length="74" mass="8269">MFHIKDILLAIVGVIIGLNIGYATGHWIGVDKGKSQQKTITIEKIVQVKEKQREIRNNRPDALGVINRLQSGSF</sequence>
<dbReference type="AlphaFoldDB" id="A0A4R5DYW0"/>
<protein>
    <submittedName>
        <fullName evidence="1">Uncharacterized protein</fullName>
    </submittedName>
</protein>
<dbReference type="RefSeq" id="WP_131957596.1">
    <property type="nucleotide sequence ID" value="NZ_SMFL01000002.1"/>
</dbReference>
<name>A0A4R5DYW0_9BACT</name>
<dbReference type="Proteomes" id="UP000294850">
    <property type="component" value="Unassembled WGS sequence"/>
</dbReference>